<evidence type="ECO:0000313" key="2">
    <source>
        <dbReference type="EMBL" id="KOF02667.1"/>
    </source>
</evidence>
<dbReference type="PANTHER" id="PTHR43798:SF33">
    <property type="entry name" value="HYDROLASE, PUTATIVE (AFU_ORTHOLOGUE AFUA_2G14860)-RELATED"/>
    <property type="match status" value="1"/>
</dbReference>
<feature type="domain" description="AB hydrolase-1" evidence="1">
    <location>
        <begin position="14"/>
        <end position="113"/>
    </location>
</feature>
<accession>A0A0L8AKB5</accession>
<dbReference type="PATRIC" id="fig|1566026.4.peg.308"/>
<name>A0A0L8AKB5_9BACT</name>
<protein>
    <recommendedName>
        <fullName evidence="1">AB hydrolase-1 domain-containing protein</fullName>
    </recommendedName>
</protein>
<dbReference type="InterPro" id="IPR029058">
    <property type="entry name" value="AB_hydrolase_fold"/>
</dbReference>
<dbReference type="EMBL" id="JSVA01000010">
    <property type="protein sequence ID" value="KOF02667.1"/>
    <property type="molecule type" value="Genomic_DNA"/>
</dbReference>
<dbReference type="RefSeq" id="WP_053223607.1">
    <property type="nucleotide sequence ID" value="NZ_JSVA01000010.1"/>
</dbReference>
<dbReference type="OrthoDB" id="252464at2"/>
<sequence>MPAIKATIQGEGFPVILIHGFCENKSMWFPYANKLTEHFQIICPDLPGFGESPLPNKDITLEEVADELAGFLSEIKVEKCVVIGHSLGGYVALAMAERHPNLIQGLGLFNSTALADDEEAKHRRNKSILFLKKHPVSKFIGPFIPSLFYSKRKEELKEEIDLATSIGLQSSLDTIIAYTEAMKIRKDRFELWNSLPFQTLFIGGANDDRVPLKIAEKHIEERANVDGYILPETAHMAMHERKTETLQMIQDYLLKVV</sequence>
<dbReference type="InterPro" id="IPR050266">
    <property type="entry name" value="AB_hydrolase_sf"/>
</dbReference>
<evidence type="ECO:0000313" key="3">
    <source>
        <dbReference type="Proteomes" id="UP000036908"/>
    </source>
</evidence>
<dbReference type="PRINTS" id="PR00111">
    <property type="entry name" value="ABHYDROLASE"/>
</dbReference>
<reference evidence="3" key="1">
    <citation type="submission" date="2014-11" db="EMBL/GenBank/DDBJ databases">
        <title>Genome sequencing of Roseivirga sp. D-25.</title>
        <authorList>
            <person name="Selvaratnam C."/>
            <person name="Thevarajoo S."/>
            <person name="Goh K.M."/>
            <person name="Eee R."/>
            <person name="Chan K.-G."/>
            <person name="Chong C.S."/>
        </authorList>
    </citation>
    <scope>NUCLEOTIDE SEQUENCE [LARGE SCALE GENOMIC DNA]</scope>
    <source>
        <strain evidence="3">D-25</strain>
    </source>
</reference>
<gene>
    <name evidence="2" type="ORF">OB69_10120</name>
</gene>
<dbReference type="GO" id="GO:0016020">
    <property type="term" value="C:membrane"/>
    <property type="evidence" value="ECO:0007669"/>
    <property type="project" value="TreeGrafter"/>
</dbReference>
<dbReference type="Proteomes" id="UP000036908">
    <property type="component" value="Unassembled WGS sequence"/>
</dbReference>
<dbReference type="SUPFAM" id="SSF53474">
    <property type="entry name" value="alpha/beta-Hydrolases"/>
    <property type="match status" value="1"/>
</dbReference>
<dbReference type="InterPro" id="IPR000073">
    <property type="entry name" value="AB_hydrolase_1"/>
</dbReference>
<proteinExistence type="predicted"/>
<comment type="caution">
    <text evidence="2">The sequence shown here is derived from an EMBL/GenBank/DDBJ whole genome shotgun (WGS) entry which is preliminary data.</text>
</comment>
<keyword evidence="3" id="KW-1185">Reference proteome</keyword>
<dbReference type="AlphaFoldDB" id="A0A0L8AKB5"/>
<dbReference type="Pfam" id="PF00561">
    <property type="entry name" value="Abhydrolase_1"/>
    <property type="match status" value="1"/>
</dbReference>
<organism evidence="2 3">
    <name type="scientific">Roseivirga seohaensis subsp. aquiponti</name>
    <dbReference type="NCBI Taxonomy" id="1566026"/>
    <lineage>
        <taxon>Bacteria</taxon>
        <taxon>Pseudomonadati</taxon>
        <taxon>Bacteroidota</taxon>
        <taxon>Cytophagia</taxon>
        <taxon>Cytophagales</taxon>
        <taxon>Roseivirgaceae</taxon>
        <taxon>Roseivirga</taxon>
    </lineage>
</organism>
<dbReference type="PANTHER" id="PTHR43798">
    <property type="entry name" value="MONOACYLGLYCEROL LIPASE"/>
    <property type="match status" value="1"/>
</dbReference>
<dbReference type="Gene3D" id="3.40.50.1820">
    <property type="entry name" value="alpha/beta hydrolase"/>
    <property type="match status" value="1"/>
</dbReference>
<evidence type="ECO:0000259" key="1">
    <source>
        <dbReference type="Pfam" id="PF00561"/>
    </source>
</evidence>